<sequence length="135" mass="16306">MNNDVRWKQRFQNFTNAYGVFCKTLNYYEAEPDDEIVQMALIQAFEFTYELAWNVMKDYLENEGFDEVKNAKQTIRTAFQAELISDAEDWMNMIQRRNLASHTYNRAISEEITKYIKDDFFPLVRKLYEDLKKRL</sequence>
<dbReference type="Gene3D" id="1.20.120.330">
    <property type="entry name" value="Nucleotidyltransferases domain 2"/>
    <property type="match status" value="1"/>
</dbReference>
<dbReference type="InterPro" id="IPR010235">
    <property type="entry name" value="HepT"/>
</dbReference>
<keyword evidence="1" id="KW-0808">Transferase</keyword>
<gene>
    <name evidence="1" type="ORF">COX18_08370</name>
</gene>
<dbReference type="EMBL" id="PCSH01000147">
    <property type="protein sequence ID" value="PIP39969.1"/>
    <property type="molecule type" value="Genomic_DNA"/>
</dbReference>
<name>A0A2H0A3C7_9BACT</name>
<organism evidence="1 2">
    <name type="scientific">Candidatus Desantisbacteria bacterium CG23_combo_of_CG06-09_8_20_14_all_40_23</name>
    <dbReference type="NCBI Taxonomy" id="1974550"/>
    <lineage>
        <taxon>Bacteria</taxon>
        <taxon>Candidatus Desantisiibacteriota</taxon>
    </lineage>
</organism>
<comment type="caution">
    <text evidence="1">The sequence shown here is derived from an EMBL/GenBank/DDBJ whole genome shotgun (WGS) entry which is preliminary data.</text>
</comment>
<reference evidence="1 2" key="1">
    <citation type="submission" date="2017-09" db="EMBL/GenBank/DDBJ databases">
        <title>Depth-based differentiation of microbial function through sediment-hosted aquifers and enrichment of novel symbionts in the deep terrestrial subsurface.</title>
        <authorList>
            <person name="Probst A.J."/>
            <person name="Ladd B."/>
            <person name="Jarett J.K."/>
            <person name="Geller-Mcgrath D.E."/>
            <person name="Sieber C.M."/>
            <person name="Emerson J.B."/>
            <person name="Anantharaman K."/>
            <person name="Thomas B.C."/>
            <person name="Malmstrom R."/>
            <person name="Stieglmeier M."/>
            <person name="Klingl A."/>
            <person name="Woyke T."/>
            <person name="Ryan C.M."/>
            <person name="Banfield J.F."/>
        </authorList>
    </citation>
    <scope>NUCLEOTIDE SEQUENCE [LARGE SCALE GENOMIC DNA]</scope>
    <source>
        <strain evidence="1">CG23_combo_of_CG06-09_8_20_14_all_40_23</strain>
    </source>
</reference>
<accession>A0A2H0A3C7</accession>
<dbReference type="Pfam" id="PF08780">
    <property type="entry name" value="NTase_sub_bind"/>
    <property type="match status" value="1"/>
</dbReference>
<evidence type="ECO:0000313" key="2">
    <source>
        <dbReference type="Proteomes" id="UP000231067"/>
    </source>
</evidence>
<dbReference type="NCBIfam" id="TIGR01987">
    <property type="entry name" value="HI0074"/>
    <property type="match status" value="1"/>
</dbReference>
<evidence type="ECO:0000313" key="1">
    <source>
        <dbReference type="EMBL" id="PIP39969.1"/>
    </source>
</evidence>
<dbReference type="AlphaFoldDB" id="A0A2H0A3C7"/>
<proteinExistence type="predicted"/>
<dbReference type="Proteomes" id="UP000231067">
    <property type="component" value="Unassembled WGS sequence"/>
</dbReference>
<protein>
    <submittedName>
        <fullName evidence="1">Nucleotidyltransferase</fullName>
    </submittedName>
</protein>
<dbReference type="GO" id="GO:0016740">
    <property type="term" value="F:transferase activity"/>
    <property type="evidence" value="ECO:0007669"/>
    <property type="project" value="UniProtKB-KW"/>
</dbReference>
<dbReference type="SUPFAM" id="SSF81593">
    <property type="entry name" value="Nucleotidyltransferase substrate binding subunit/domain"/>
    <property type="match status" value="1"/>
</dbReference>